<dbReference type="GO" id="GO:0008483">
    <property type="term" value="F:transaminase activity"/>
    <property type="evidence" value="ECO:0007669"/>
    <property type="project" value="UniProtKB-KW"/>
</dbReference>
<dbReference type="Pfam" id="PF00155">
    <property type="entry name" value="Aminotran_1_2"/>
    <property type="match status" value="1"/>
</dbReference>
<name>A0A380BDJ6_SPOPA</name>
<comment type="similarity">
    <text evidence="2 6">Belongs to the class-I pyridoxal-phosphate-dependent aminotransferase family.</text>
</comment>
<dbReference type="InterPro" id="IPR015421">
    <property type="entry name" value="PyrdxlP-dep_Trfase_major"/>
</dbReference>
<comment type="cofactor">
    <cofactor evidence="1 6">
        <name>pyridoxal 5'-phosphate</name>
        <dbReference type="ChEBI" id="CHEBI:597326"/>
    </cofactor>
</comment>
<feature type="domain" description="Aminotransferase class I/classII large" evidence="7">
    <location>
        <begin position="29"/>
        <end position="377"/>
    </location>
</feature>
<evidence type="ECO:0000256" key="6">
    <source>
        <dbReference type="RuleBase" id="RU000481"/>
    </source>
</evidence>
<dbReference type="RefSeq" id="WP_115359969.1">
    <property type="nucleotide sequence ID" value="NZ_CP038012.1"/>
</dbReference>
<accession>A0A380BDJ6</accession>
<organism evidence="8 9">
    <name type="scientific">Sporosarcina pasteurii</name>
    <name type="common">Bacillus pasteurii</name>
    <dbReference type="NCBI Taxonomy" id="1474"/>
    <lineage>
        <taxon>Bacteria</taxon>
        <taxon>Bacillati</taxon>
        <taxon>Bacillota</taxon>
        <taxon>Bacilli</taxon>
        <taxon>Bacillales</taxon>
        <taxon>Caryophanaceae</taxon>
        <taxon>Sporosarcina</taxon>
    </lineage>
</organism>
<dbReference type="CDD" id="cd00609">
    <property type="entry name" value="AAT_like"/>
    <property type="match status" value="1"/>
</dbReference>
<keyword evidence="9" id="KW-1185">Reference proteome</keyword>
<protein>
    <recommendedName>
        <fullName evidence="6">Aminotransferase</fullName>
        <ecNumber evidence="6">2.6.1.-</ecNumber>
    </recommendedName>
</protein>
<evidence type="ECO:0000256" key="3">
    <source>
        <dbReference type="ARBA" id="ARBA00022576"/>
    </source>
</evidence>
<keyword evidence="3 6" id="KW-0032">Aminotransferase</keyword>
<reference evidence="8 9" key="1">
    <citation type="submission" date="2018-06" db="EMBL/GenBank/DDBJ databases">
        <authorList>
            <consortium name="Pathogen Informatics"/>
            <person name="Doyle S."/>
        </authorList>
    </citation>
    <scope>NUCLEOTIDE SEQUENCE [LARGE SCALE GENOMIC DNA]</scope>
    <source>
        <strain evidence="9">ATCC 11859 / DSM 33 / NCIB 8841 / NCTC 4822</strain>
    </source>
</reference>
<dbReference type="PRINTS" id="PR00753">
    <property type="entry name" value="ACCSYNTHASE"/>
</dbReference>
<dbReference type="InterPro" id="IPR050596">
    <property type="entry name" value="AspAT/PAT-like"/>
</dbReference>
<dbReference type="GO" id="GO:0030170">
    <property type="term" value="F:pyridoxal phosphate binding"/>
    <property type="evidence" value="ECO:0007669"/>
    <property type="project" value="InterPro"/>
</dbReference>
<evidence type="ECO:0000256" key="2">
    <source>
        <dbReference type="ARBA" id="ARBA00007441"/>
    </source>
</evidence>
<dbReference type="OrthoDB" id="9802328at2"/>
<dbReference type="InterPro" id="IPR015422">
    <property type="entry name" value="PyrdxlP-dep_Trfase_small"/>
</dbReference>
<keyword evidence="4 6" id="KW-0808">Transferase</keyword>
<dbReference type="Gene3D" id="3.90.1150.10">
    <property type="entry name" value="Aspartate Aminotransferase, domain 1"/>
    <property type="match status" value="1"/>
</dbReference>
<dbReference type="InterPro" id="IPR004838">
    <property type="entry name" value="NHTrfase_class1_PyrdxlP-BS"/>
</dbReference>
<dbReference type="EC" id="2.6.1.-" evidence="6"/>
<dbReference type="Gene3D" id="3.40.640.10">
    <property type="entry name" value="Type I PLP-dependent aspartate aminotransferase-like (Major domain)"/>
    <property type="match status" value="1"/>
</dbReference>
<dbReference type="InterPro" id="IPR004839">
    <property type="entry name" value="Aminotransferase_I/II_large"/>
</dbReference>
<dbReference type="Proteomes" id="UP000254519">
    <property type="component" value="Unassembled WGS sequence"/>
</dbReference>
<evidence type="ECO:0000256" key="1">
    <source>
        <dbReference type="ARBA" id="ARBA00001933"/>
    </source>
</evidence>
<dbReference type="PANTHER" id="PTHR46383:SF4">
    <property type="entry name" value="AMINOTRANSFERASE"/>
    <property type="match status" value="1"/>
</dbReference>
<dbReference type="PROSITE" id="PS00105">
    <property type="entry name" value="AA_TRANSFER_CLASS_1"/>
    <property type="match status" value="1"/>
</dbReference>
<sequence>MALSLNSRMQAAELSGIRKISNLLDHYPNAINLTVGQPDFPTPTKIKEAAIHAIHSNHTSYTTNAGLLELRQAASDFFANQYGFTYNPQTEIIVTAGASGAMDATFRTILEEGDEIIIPSPIYTGYDALIKLTGATAIHLDTTKTNFIPDPQKLEALITPKTKAVVFNNPSNPTGAVIPNETMDGLVKVLTKHELFIISDEIYSENTFEGTHRSFAQYPEIRDKLFLIHGLSKSHAMTGWRLGFLFAAEKWAKHVLKAHAHNTLCANQPAQHAAICALNDCTEIPKEMNEQYIRRRNLVYHRLTEMGLPTIKPGGAFYMFPSILEFNMTSEQFVLTVLQEADVAFVPGSAFTPLGEGYIRISYAASDDQLEIAMNRLEKWIKNWRENERHIVPDSSLI</sequence>
<gene>
    <name evidence="8" type="primary">patA_1</name>
    <name evidence="8" type="ORF">NCTC4822_00474</name>
</gene>
<dbReference type="GO" id="GO:0006520">
    <property type="term" value="P:amino acid metabolic process"/>
    <property type="evidence" value="ECO:0007669"/>
    <property type="project" value="InterPro"/>
</dbReference>
<evidence type="ECO:0000256" key="5">
    <source>
        <dbReference type="ARBA" id="ARBA00022898"/>
    </source>
</evidence>
<keyword evidence="5" id="KW-0663">Pyridoxal phosphate</keyword>
<dbReference type="SUPFAM" id="SSF53383">
    <property type="entry name" value="PLP-dependent transferases"/>
    <property type="match status" value="1"/>
</dbReference>
<evidence type="ECO:0000259" key="7">
    <source>
        <dbReference type="Pfam" id="PF00155"/>
    </source>
</evidence>
<dbReference type="AlphaFoldDB" id="A0A380BDJ6"/>
<dbReference type="InterPro" id="IPR015424">
    <property type="entry name" value="PyrdxlP-dep_Trfase"/>
</dbReference>
<evidence type="ECO:0000313" key="8">
    <source>
        <dbReference type="EMBL" id="SUI99153.1"/>
    </source>
</evidence>
<proteinExistence type="inferred from homology"/>
<dbReference type="PANTHER" id="PTHR46383">
    <property type="entry name" value="ASPARTATE AMINOTRANSFERASE"/>
    <property type="match status" value="1"/>
</dbReference>
<evidence type="ECO:0000313" key="9">
    <source>
        <dbReference type="Proteomes" id="UP000254519"/>
    </source>
</evidence>
<dbReference type="EMBL" id="UGYZ01000002">
    <property type="protein sequence ID" value="SUI99153.1"/>
    <property type="molecule type" value="Genomic_DNA"/>
</dbReference>
<dbReference type="FunFam" id="3.40.640.10:FF:000033">
    <property type="entry name" value="Aspartate aminotransferase"/>
    <property type="match status" value="1"/>
</dbReference>
<evidence type="ECO:0000256" key="4">
    <source>
        <dbReference type="ARBA" id="ARBA00022679"/>
    </source>
</evidence>